<evidence type="ECO:0000256" key="3">
    <source>
        <dbReference type="ARBA" id="ARBA00013184"/>
    </source>
</evidence>
<feature type="region of interest" description="Disordered" evidence="10">
    <location>
        <begin position="478"/>
        <end position="536"/>
    </location>
</feature>
<accession>A0ABR4ARD1</accession>
<comment type="function">
    <text evidence="9">Catalytic component of the histone acetylase B (HAT-B) complex. Has intrinsic substrate specificity that modifies lysine in recognition sequence GXGKXG. Involved in DNA double-strand break repair.</text>
</comment>
<evidence type="ECO:0000256" key="2">
    <source>
        <dbReference type="ARBA" id="ARBA00010543"/>
    </source>
</evidence>
<feature type="compositionally biased region" description="Acidic residues" evidence="10">
    <location>
        <begin position="502"/>
        <end position="515"/>
    </location>
</feature>
<feature type="domain" description="Histone acetyl transferase HAT1 N-terminal" evidence="11">
    <location>
        <begin position="40"/>
        <end position="198"/>
    </location>
</feature>
<keyword evidence="6 9" id="KW-0539">Nucleus</keyword>
<comment type="similarity">
    <text evidence="2 9">Belongs to the HAT1 family.</text>
</comment>
<evidence type="ECO:0000256" key="10">
    <source>
        <dbReference type="SAM" id="MobiDB-lite"/>
    </source>
</evidence>
<dbReference type="InterPro" id="IPR016181">
    <property type="entry name" value="Acyl_CoA_acyltransferase"/>
</dbReference>
<dbReference type="Gene3D" id="3.40.630.30">
    <property type="match status" value="1"/>
</dbReference>
<dbReference type="PIRSF" id="PIRSF038084">
    <property type="entry name" value="HAT-B_cat"/>
    <property type="match status" value="1"/>
</dbReference>
<reference evidence="12 13" key="1">
    <citation type="submission" date="2024-09" db="EMBL/GenBank/DDBJ databases">
        <title>Rethinking Asexuality: The Enigmatic Case of Functional Sexual Genes in Lepraria (Stereocaulaceae).</title>
        <authorList>
            <person name="Doellman M."/>
            <person name="Sun Y."/>
            <person name="Barcenas-Pena A."/>
            <person name="Lumbsch H.T."/>
            <person name="Grewe F."/>
        </authorList>
    </citation>
    <scope>NUCLEOTIDE SEQUENCE [LARGE SCALE GENOMIC DNA]</scope>
    <source>
        <strain evidence="12 13">Mercado 3170</strain>
    </source>
</reference>
<dbReference type="Gene3D" id="1.10.10.390">
    <property type="match status" value="1"/>
</dbReference>
<organism evidence="12 13">
    <name type="scientific">Stereocaulon virgatum</name>
    <dbReference type="NCBI Taxonomy" id="373712"/>
    <lineage>
        <taxon>Eukaryota</taxon>
        <taxon>Fungi</taxon>
        <taxon>Dikarya</taxon>
        <taxon>Ascomycota</taxon>
        <taxon>Pezizomycotina</taxon>
        <taxon>Lecanoromycetes</taxon>
        <taxon>OSLEUM clade</taxon>
        <taxon>Lecanoromycetidae</taxon>
        <taxon>Lecanorales</taxon>
        <taxon>Lecanorineae</taxon>
        <taxon>Stereocaulaceae</taxon>
        <taxon>Stereocaulon</taxon>
    </lineage>
</organism>
<dbReference type="PANTHER" id="PTHR12046">
    <property type="entry name" value="HISTONE ACETYLTRANSFERASE TYPE B CATALYTIC SUBUNIT"/>
    <property type="match status" value="1"/>
</dbReference>
<protein>
    <recommendedName>
        <fullName evidence="4 9">Histone acetyltransferase type B catalytic subunit</fullName>
        <ecNumber evidence="3 9">2.3.1.48</ecNumber>
    </recommendedName>
</protein>
<evidence type="ECO:0000256" key="8">
    <source>
        <dbReference type="ARBA" id="ARBA00048017"/>
    </source>
</evidence>
<comment type="caution">
    <text evidence="12">The sequence shown here is derived from an EMBL/GenBank/DDBJ whole genome shotgun (WGS) entry which is preliminary data.</text>
</comment>
<keyword evidence="9" id="KW-0963">Cytoplasm</keyword>
<comment type="subcellular location">
    <subcellularLocation>
        <location evidence="9">Cytoplasm</location>
    </subcellularLocation>
    <subcellularLocation>
        <location evidence="1 9">Nucleus</location>
    </subcellularLocation>
</comment>
<evidence type="ECO:0000256" key="6">
    <source>
        <dbReference type="ARBA" id="ARBA00023242"/>
    </source>
</evidence>
<evidence type="ECO:0000313" key="12">
    <source>
        <dbReference type="EMBL" id="KAL2047209.1"/>
    </source>
</evidence>
<evidence type="ECO:0000259" key="11">
    <source>
        <dbReference type="Pfam" id="PF10394"/>
    </source>
</evidence>
<dbReference type="Pfam" id="PF10394">
    <property type="entry name" value="Hat1_N"/>
    <property type="match status" value="1"/>
</dbReference>
<dbReference type="InterPro" id="IPR037113">
    <property type="entry name" value="Hat1_N_sf"/>
</dbReference>
<dbReference type="Gene3D" id="3.90.360.10">
    <property type="entry name" value="Histone acetyl transferase 1 (HAT1), N-terminal domain"/>
    <property type="match status" value="1"/>
</dbReference>
<dbReference type="EMBL" id="JBEFKJ010000003">
    <property type="protein sequence ID" value="KAL2047209.1"/>
    <property type="molecule type" value="Genomic_DNA"/>
</dbReference>
<comment type="subunit">
    <text evidence="9">Component of the HAT-B complex composed of at least HAT1 and HAT2. The HAT-B complex binds to histone H4 tail.</text>
</comment>
<name>A0ABR4ARD1_9LECA</name>
<dbReference type="Proteomes" id="UP001590950">
    <property type="component" value="Unassembled WGS sequence"/>
</dbReference>
<evidence type="ECO:0000256" key="7">
    <source>
        <dbReference type="ARBA" id="ARBA00023315"/>
    </source>
</evidence>
<keyword evidence="13" id="KW-1185">Reference proteome</keyword>
<gene>
    <name evidence="12" type="ORF">N7G274_001228</name>
</gene>
<evidence type="ECO:0000256" key="4">
    <source>
        <dbReference type="ARBA" id="ARBA00021268"/>
    </source>
</evidence>
<dbReference type="InterPro" id="IPR013523">
    <property type="entry name" value="Hist_AcTrfase_HAT1_C"/>
</dbReference>
<proteinExistence type="inferred from homology"/>
<evidence type="ECO:0000256" key="1">
    <source>
        <dbReference type="ARBA" id="ARBA00004123"/>
    </source>
</evidence>
<dbReference type="InterPro" id="IPR017380">
    <property type="entry name" value="Hist_AcTrfase_B-typ_cat-su"/>
</dbReference>
<evidence type="ECO:0000256" key="5">
    <source>
        <dbReference type="ARBA" id="ARBA00022679"/>
    </source>
</evidence>
<keyword evidence="7 9" id="KW-0012">Acyltransferase</keyword>
<evidence type="ECO:0000256" key="9">
    <source>
        <dbReference type="PIRNR" id="PIRNR038084"/>
    </source>
</evidence>
<evidence type="ECO:0000313" key="13">
    <source>
        <dbReference type="Proteomes" id="UP001590950"/>
    </source>
</evidence>
<sequence length="536" mass="61198">MNDAERFRNVKRENAAAKGIIVKLTRSLHPNIIMADQEEWSTHASKALEISIVQAGARSPKTLSTFHPLFTYPIFGDEEQIFGYQNLRINLRFAAHDLRPNIEVLYDKKFKAVGDTKATNIEETLRDWTPEVSFEKVGAFNSHIQNDSSAKQYKPPGELLESYNNRGRRFEIWSGELTDPAIQKVIERIQILISFFIEGGTPLLLDDKDWTLSRWRVYFVYEKLSDLPSPNASPYSIVGYSTTYRWFTYVPNKSAKPSTQDFSLPLENPITPNLLPARDRIAQFLILPSHHSHGHGTHLYNAMVKVFLADPTCLEITVEDPNEAFDDLRDYCDYNRLRNNGTLAKISLKTDIDPKLSQKRPGVRVPTSKLLDVPLLERIRKENKIAPRQFYRLVEMCLLSRIAPHARQAGTARLTQRGRSSNPDDKAFYYWRLLVKQRIYKKNKDVLIQLDRAERVDKVEQTVGEQAGDFERLLRGMEKWNGGDSGGSSERIRTGKRKVIADDDDDDDDDDEEDGTMSTDGVGASAAKKMRIDDGT</sequence>
<dbReference type="EC" id="2.3.1.48" evidence="3 9"/>
<dbReference type="Pfam" id="PF21184">
    <property type="entry name" value="HAT1_C_fung"/>
    <property type="match status" value="1"/>
</dbReference>
<keyword evidence="5 9" id="KW-0808">Transferase</keyword>
<comment type="catalytic activity">
    <reaction evidence="8 9">
        <text>L-lysyl-[protein] + acetyl-CoA = N(6)-acetyl-L-lysyl-[protein] + CoA + H(+)</text>
        <dbReference type="Rhea" id="RHEA:45948"/>
        <dbReference type="Rhea" id="RHEA-COMP:9752"/>
        <dbReference type="Rhea" id="RHEA-COMP:10731"/>
        <dbReference type="ChEBI" id="CHEBI:15378"/>
        <dbReference type="ChEBI" id="CHEBI:29969"/>
        <dbReference type="ChEBI" id="CHEBI:57287"/>
        <dbReference type="ChEBI" id="CHEBI:57288"/>
        <dbReference type="ChEBI" id="CHEBI:61930"/>
        <dbReference type="EC" id="2.3.1.48"/>
    </reaction>
</comment>
<dbReference type="InterPro" id="IPR019467">
    <property type="entry name" value="Hat1_N"/>
</dbReference>
<dbReference type="SUPFAM" id="SSF55729">
    <property type="entry name" value="Acyl-CoA N-acyltransferases (Nat)"/>
    <property type="match status" value="1"/>
</dbReference>